<dbReference type="PRINTS" id="PR00727">
    <property type="entry name" value="LEADERPTASE"/>
</dbReference>
<dbReference type="EMBL" id="QRGO01000003">
    <property type="protein sequence ID" value="RDV01384.1"/>
    <property type="molecule type" value="Genomic_DNA"/>
</dbReference>
<feature type="domain" description="Peptidase S26" evidence="8">
    <location>
        <begin position="16"/>
        <end position="227"/>
    </location>
</feature>
<dbReference type="GO" id="GO:0004252">
    <property type="term" value="F:serine-type endopeptidase activity"/>
    <property type="evidence" value="ECO:0007669"/>
    <property type="project" value="InterPro"/>
</dbReference>
<dbReference type="RefSeq" id="WP_115518902.1">
    <property type="nucleotide sequence ID" value="NZ_QRGO01000003.1"/>
</dbReference>
<dbReference type="PROSITE" id="PS00761">
    <property type="entry name" value="SPASE_I_3"/>
    <property type="match status" value="1"/>
</dbReference>
<dbReference type="SUPFAM" id="SSF51306">
    <property type="entry name" value="LexA/Signal peptidase"/>
    <property type="match status" value="1"/>
</dbReference>
<dbReference type="Proteomes" id="UP000263993">
    <property type="component" value="Unassembled WGS sequence"/>
</dbReference>
<dbReference type="InterPro" id="IPR019533">
    <property type="entry name" value="Peptidase_S26"/>
</dbReference>
<evidence type="ECO:0000256" key="5">
    <source>
        <dbReference type="ARBA" id="ARBA00022801"/>
    </source>
</evidence>
<organism evidence="9 10">
    <name type="scientific">Undibacter mobilis</name>
    <dbReference type="NCBI Taxonomy" id="2292256"/>
    <lineage>
        <taxon>Bacteria</taxon>
        <taxon>Pseudomonadati</taxon>
        <taxon>Pseudomonadota</taxon>
        <taxon>Alphaproteobacteria</taxon>
        <taxon>Hyphomicrobiales</taxon>
        <taxon>Nitrobacteraceae</taxon>
        <taxon>Undibacter</taxon>
    </lineage>
</organism>
<dbReference type="AlphaFoldDB" id="A0A371B1J7"/>
<sequence length="255" mass="28639">MSVTSGSKRQEGGVGETIRVIFHALIIALVIRTFLFQPFNIPSGSMKATLLVGDYLFVSKYSYGYSQFSLPLSLPLFSGRIPGGMTPERGDVVVFRLPSDTSTDYIKRVIGLPGDKVRVSDGVVSINGKPVKMDRIADFVGEPACPNPFIDRVRQWRETLPNGVSHNVLDCSSDHTRFPQTTDEYVVPPGHYFMMGDNRDNSTDSRFSSVGFVPFENIVGKAQIIFFSVNEGEQAWQFWRWPVSVRWSRLFTIVR</sequence>
<evidence type="ECO:0000256" key="7">
    <source>
        <dbReference type="RuleBase" id="RU362042"/>
    </source>
</evidence>
<evidence type="ECO:0000256" key="2">
    <source>
        <dbReference type="ARBA" id="ARBA00009370"/>
    </source>
</evidence>
<dbReference type="PANTHER" id="PTHR43390">
    <property type="entry name" value="SIGNAL PEPTIDASE I"/>
    <property type="match status" value="1"/>
</dbReference>
<comment type="catalytic activity">
    <reaction evidence="1 7">
        <text>Cleavage of hydrophobic, N-terminal signal or leader sequences from secreted and periplasmic proteins.</text>
        <dbReference type="EC" id="3.4.21.89"/>
    </reaction>
</comment>
<keyword evidence="7" id="KW-0472">Membrane</keyword>
<dbReference type="InterPro" id="IPR000223">
    <property type="entry name" value="Pept_S26A_signal_pept_1"/>
</dbReference>
<dbReference type="Gene3D" id="2.10.109.10">
    <property type="entry name" value="Umud Fragment, subunit A"/>
    <property type="match status" value="1"/>
</dbReference>
<evidence type="ECO:0000256" key="3">
    <source>
        <dbReference type="ARBA" id="ARBA00013208"/>
    </source>
</evidence>
<dbReference type="GO" id="GO:0009003">
    <property type="term" value="F:signal peptidase activity"/>
    <property type="evidence" value="ECO:0007669"/>
    <property type="project" value="UniProtKB-EC"/>
</dbReference>
<evidence type="ECO:0000313" key="10">
    <source>
        <dbReference type="Proteomes" id="UP000263993"/>
    </source>
</evidence>
<dbReference type="NCBIfam" id="TIGR02227">
    <property type="entry name" value="sigpep_I_bact"/>
    <property type="match status" value="1"/>
</dbReference>
<keyword evidence="10" id="KW-1185">Reference proteome</keyword>
<dbReference type="InterPro" id="IPR019758">
    <property type="entry name" value="Pept_S26A_signal_pept_1_CS"/>
</dbReference>
<gene>
    <name evidence="9" type="primary">lepB</name>
    <name evidence="9" type="ORF">DXH78_19375</name>
</gene>
<evidence type="ECO:0000313" key="9">
    <source>
        <dbReference type="EMBL" id="RDV01384.1"/>
    </source>
</evidence>
<protein>
    <recommendedName>
        <fullName evidence="4 7">Signal peptidase I</fullName>
        <ecNumber evidence="3 7">3.4.21.89</ecNumber>
    </recommendedName>
</protein>
<dbReference type="PANTHER" id="PTHR43390:SF1">
    <property type="entry name" value="CHLOROPLAST PROCESSING PEPTIDASE"/>
    <property type="match status" value="1"/>
</dbReference>
<evidence type="ECO:0000256" key="4">
    <source>
        <dbReference type="ARBA" id="ARBA00019232"/>
    </source>
</evidence>
<evidence type="ECO:0000259" key="8">
    <source>
        <dbReference type="Pfam" id="PF10502"/>
    </source>
</evidence>
<dbReference type="GO" id="GO:0016020">
    <property type="term" value="C:membrane"/>
    <property type="evidence" value="ECO:0007669"/>
    <property type="project" value="UniProtKB-SubCell"/>
</dbReference>
<feature type="active site" evidence="6">
    <location>
        <position position="107"/>
    </location>
</feature>
<comment type="similarity">
    <text evidence="2 7">Belongs to the peptidase S26 family.</text>
</comment>
<dbReference type="EC" id="3.4.21.89" evidence="3 7"/>
<keyword evidence="7" id="KW-1133">Transmembrane helix</keyword>
<keyword evidence="5 7" id="KW-0378">Hydrolase</keyword>
<dbReference type="GO" id="GO:0006465">
    <property type="term" value="P:signal peptide processing"/>
    <property type="evidence" value="ECO:0007669"/>
    <property type="project" value="InterPro"/>
</dbReference>
<dbReference type="CDD" id="cd06530">
    <property type="entry name" value="S26_SPase_I"/>
    <property type="match status" value="1"/>
</dbReference>
<dbReference type="OrthoDB" id="9815782at2"/>
<comment type="caution">
    <text evidence="9">The sequence shown here is derived from an EMBL/GenBank/DDBJ whole genome shotgun (WGS) entry which is preliminary data.</text>
</comment>
<keyword evidence="7" id="KW-0812">Transmembrane</keyword>
<feature type="transmembrane region" description="Helical" evidence="7">
    <location>
        <begin position="20"/>
        <end position="39"/>
    </location>
</feature>
<dbReference type="InterPro" id="IPR019757">
    <property type="entry name" value="Pept_S26A_signal_pept_1_Lys-AS"/>
</dbReference>
<evidence type="ECO:0000256" key="1">
    <source>
        <dbReference type="ARBA" id="ARBA00000677"/>
    </source>
</evidence>
<name>A0A371B1J7_9BRAD</name>
<comment type="subcellular location">
    <subcellularLocation>
        <location evidence="7">Membrane</location>
        <topology evidence="7">Single-pass type II membrane protein</topology>
    </subcellularLocation>
</comment>
<proteinExistence type="inferred from homology"/>
<feature type="active site" evidence="6">
    <location>
        <position position="45"/>
    </location>
</feature>
<dbReference type="Pfam" id="PF10502">
    <property type="entry name" value="Peptidase_S26"/>
    <property type="match status" value="1"/>
</dbReference>
<dbReference type="PROSITE" id="PS00760">
    <property type="entry name" value="SPASE_I_2"/>
    <property type="match status" value="1"/>
</dbReference>
<reference evidence="10" key="1">
    <citation type="submission" date="2018-08" db="EMBL/GenBank/DDBJ databases">
        <authorList>
            <person name="Kim S.-J."/>
            <person name="Jung G.-Y."/>
        </authorList>
    </citation>
    <scope>NUCLEOTIDE SEQUENCE [LARGE SCALE GENOMIC DNA]</scope>
    <source>
        <strain evidence="10">GY_H</strain>
    </source>
</reference>
<accession>A0A371B1J7</accession>
<evidence type="ECO:0000256" key="6">
    <source>
        <dbReference type="PIRSR" id="PIRSR600223-1"/>
    </source>
</evidence>
<dbReference type="InterPro" id="IPR036286">
    <property type="entry name" value="LexA/Signal_pep-like_sf"/>
</dbReference>
<keyword evidence="7" id="KW-0645">Protease</keyword>